<reference evidence="2 3" key="1">
    <citation type="submission" date="2018-04" db="EMBL/GenBank/DDBJ databases">
        <title>WGS assembly of Panicum hallii var. hallii HAL2.</title>
        <authorList>
            <person name="Lovell J."/>
            <person name="Jenkins J."/>
            <person name="Lowry D."/>
            <person name="Mamidi S."/>
            <person name="Sreedasyam A."/>
            <person name="Weng X."/>
            <person name="Barry K."/>
            <person name="Bonette J."/>
            <person name="Campitelli B."/>
            <person name="Daum C."/>
            <person name="Gordon S."/>
            <person name="Gould B."/>
            <person name="Lipzen A."/>
            <person name="MacQueen A."/>
            <person name="Palacio-Mejia J."/>
            <person name="Plott C."/>
            <person name="Shakirov E."/>
            <person name="Shu S."/>
            <person name="Yoshinaga Y."/>
            <person name="Zane M."/>
            <person name="Rokhsar D."/>
            <person name="Grimwood J."/>
            <person name="Schmutz J."/>
            <person name="Juenger T."/>
        </authorList>
    </citation>
    <scope>NUCLEOTIDE SEQUENCE [LARGE SCALE GENOMIC DNA]</scope>
    <source>
        <strain evidence="3">cv. HAL2</strain>
    </source>
</reference>
<organism evidence="2 3">
    <name type="scientific">Panicum hallii var. hallii</name>
    <dbReference type="NCBI Taxonomy" id="1504633"/>
    <lineage>
        <taxon>Eukaryota</taxon>
        <taxon>Viridiplantae</taxon>
        <taxon>Streptophyta</taxon>
        <taxon>Embryophyta</taxon>
        <taxon>Tracheophyta</taxon>
        <taxon>Spermatophyta</taxon>
        <taxon>Magnoliopsida</taxon>
        <taxon>Liliopsida</taxon>
        <taxon>Poales</taxon>
        <taxon>Poaceae</taxon>
        <taxon>PACMAD clade</taxon>
        <taxon>Panicoideae</taxon>
        <taxon>Panicodae</taxon>
        <taxon>Paniceae</taxon>
        <taxon>Panicinae</taxon>
        <taxon>Panicum</taxon>
        <taxon>Panicum sect. Panicum</taxon>
    </lineage>
</organism>
<feature type="compositionally biased region" description="Basic and acidic residues" evidence="1">
    <location>
        <begin position="31"/>
        <end position="46"/>
    </location>
</feature>
<evidence type="ECO:0000313" key="2">
    <source>
        <dbReference type="EMBL" id="PUZ75908.1"/>
    </source>
</evidence>
<dbReference type="AlphaFoldDB" id="A0A2T7F760"/>
<dbReference type="Gramene" id="PUZ75908">
    <property type="protein sequence ID" value="PUZ75908"/>
    <property type="gene ID" value="GQ55_1G248000"/>
</dbReference>
<dbReference type="EMBL" id="CM009749">
    <property type="protein sequence ID" value="PUZ75908.1"/>
    <property type="molecule type" value="Genomic_DNA"/>
</dbReference>
<feature type="region of interest" description="Disordered" evidence="1">
    <location>
        <begin position="1"/>
        <end position="85"/>
    </location>
</feature>
<keyword evidence="3" id="KW-1185">Reference proteome</keyword>
<dbReference type="Proteomes" id="UP000244336">
    <property type="component" value="Chromosome 1"/>
</dbReference>
<accession>A0A2T7F760</accession>
<evidence type="ECO:0000256" key="1">
    <source>
        <dbReference type="SAM" id="MobiDB-lite"/>
    </source>
</evidence>
<feature type="compositionally biased region" description="Basic residues" evidence="1">
    <location>
        <begin position="1"/>
        <end position="15"/>
    </location>
</feature>
<feature type="compositionally biased region" description="Basic residues" evidence="1">
    <location>
        <begin position="47"/>
        <end position="59"/>
    </location>
</feature>
<protein>
    <submittedName>
        <fullName evidence="2">Uncharacterized protein</fullName>
    </submittedName>
</protein>
<gene>
    <name evidence="2" type="ORF">GQ55_1G248000</name>
</gene>
<name>A0A2T7F760_9POAL</name>
<feature type="compositionally biased region" description="Low complexity" evidence="1">
    <location>
        <begin position="60"/>
        <end position="73"/>
    </location>
</feature>
<evidence type="ECO:0000313" key="3">
    <source>
        <dbReference type="Proteomes" id="UP000244336"/>
    </source>
</evidence>
<feature type="compositionally biased region" description="Low complexity" evidence="1">
    <location>
        <begin position="20"/>
        <end position="30"/>
    </location>
</feature>
<sequence length="111" mass="12087">MTRRNQRRRGPHTRARPAEARGPAGALPRAPVREAPRMRLARDRGRVRGPQRWRCRRRSSPAAAAVGAPPAGHAAGGGGTAPAARLPRPVLWLPRPLLPPIEWPERAGSRS</sequence>
<proteinExistence type="predicted"/>